<dbReference type="Pfam" id="PF19561">
    <property type="entry name" value="DUF6083"/>
    <property type="match status" value="1"/>
</dbReference>
<feature type="compositionally biased region" description="Acidic residues" evidence="1">
    <location>
        <begin position="1"/>
        <end position="11"/>
    </location>
</feature>
<protein>
    <submittedName>
        <fullName evidence="2">DUF6083 domain-containing protein</fullName>
    </submittedName>
</protein>
<comment type="caution">
    <text evidence="2">The sequence shown here is derived from an EMBL/GenBank/DDBJ whole genome shotgun (WGS) entry which is preliminary data.</text>
</comment>
<evidence type="ECO:0000313" key="2">
    <source>
        <dbReference type="EMBL" id="MFB9737918.1"/>
    </source>
</evidence>
<gene>
    <name evidence="2" type="ORF">ACFFRO_22780</name>
</gene>
<sequence>MGDISDDEVDYDHDTVIPLSAPGPDAARQPPAGTPRPWEAADRAQAARDGATGPAPPAPPLCPHCGLPGDRRPTYSGQYVLLEPRLSVPAHLVPGGHRWHLDGNGTAWNGGLDEPEPGTTCRIPHQLACPGLTLDEIQPWRWLTAVRAGNARLARQRADEGIVVGFPGDLPDTG</sequence>
<proteinExistence type="predicted"/>
<name>A0ABV5VJC1_9ACTN</name>
<accession>A0ABV5VJC1</accession>
<feature type="region of interest" description="Disordered" evidence="1">
    <location>
        <begin position="1"/>
        <end position="69"/>
    </location>
</feature>
<dbReference type="EMBL" id="JBHMAR010000036">
    <property type="protein sequence ID" value="MFB9737918.1"/>
    <property type="molecule type" value="Genomic_DNA"/>
</dbReference>
<evidence type="ECO:0000256" key="1">
    <source>
        <dbReference type="SAM" id="MobiDB-lite"/>
    </source>
</evidence>
<organism evidence="2 3">
    <name type="scientific">Streptomyces thermocoprophilus</name>
    <dbReference type="NCBI Taxonomy" id="78356"/>
    <lineage>
        <taxon>Bacteria</taxon>
        <taxon>Bacillati</taxon>
        <taxon>Actinomycetota</taxon>
        <taxon>Actinomycetes</taxon>
        <taxon>Kitasatosporales</taxon>
        <taxon>Streptomycetaceae</taxon>
        <taxon>Streptomyces</taxon>
    </lineage>
</organism>
<reference evidence="2 3" key="1">
    <citation type="submission" date="2024-09" db="EMBL/GenBank/DDBJ databases">
        <authorList>
            <person name="Sun Q."/>
            <person name="Mori K."/>
        </authorList>
    </citation>
    <scope>NUCLEOTIDE SEQUENCE [LARGE SCALE GENOMIC DNA]</scope>
    <source>
        <strain evidence="2 3">JCM 10918</strain>
    </source>
</reference>
<dbReference type="InterPro" id="IPR045729">
    <property type="entry name" value="DUF6083"/>
</dbReference>
<evidence type="ECO:0000313" key="3">
    <source>
        <dbReference type="Proteomes" id="UP001589703"/>
    </source>
</evidence>
<keyword evidence="3" id="KW-1185">Reference proteome</keyword>
<dbReference type="RefSeq" id="WP_356760219.1">
    <property type="nucleotide sequence ID" value="NZ_JBHMAR010000036.1"/>
</dbReference>
<dbReference type="Proteomes" id="UP001589703">
    <property type="component" value="Unassembled WGS sequence"/>
</dbReference>